<dbReference type="InterPro" id="IPR006935">
    <property type="entry name" value="Helicase/UvrB_N"/>
</dbReference>
<dbReference type="Gene3D" id="3.40.50.300">
    <property type="entry name" value="P-loop containing nucleotide triphosphate hydrolases"/>
    <property type="match status" value="2"/>
</dbReference>
<keyword evidence="1" id="KW-0479">Metal-binding</keyword>
<keyword evidence="5" id="KW-1185">Reference proteome</keyword>
<dbReference type="Gene3D" id="3.30.40.10">
    <property type="entry name" value="Zinc/RING finger domain, C3HC4 (zinc finger)"/>
    <property type="match status" value="1"/>
</dbReference>
<keyword evidence="1" id="KW-0862">Zinc</keyword>
<comment type="caution">
    <text evidence="4">The sequence shown here is derived from an EMBL/GenBank/DDBJ whole genome shotgun (WGS) entry which is preliminary data.</text>
</comment>
<sequence>MPKRARETDERQDSEWTGCAVMMTPAAARGKRLPEAIVMKILRVTRGVGASKVLVEYDLNGVKKQYTDTFLSGTPLSERYVAVATQAVPGNCERFMAAWSFEGAAPYLPLATGARERALGEVLPSFQLRTNVELPISIDKPDALRAAAAVLACAIQPFRLDAVFRVSCGDEFFVTESEAVRAEAMGRRCRDAWMQTVFCGRSPEHEESARRIGRCLLHPWQAAVVARIMRLAGRAGSAPERMVTDFACTVDGQAPVRVQCLVPQRAAVLHAGTGMGKTFVAAALCLDRLAYCIALPNSLRQWVREATKIGARAVWAESSESLRGHVASLAESSPRAGLIILLHTLLRSHNFWQLALPQPDLLIVDEIHKARGEFPQCVFRLVEKFWPVFTLGLTASLESNDGRTEKAVARLLGLDPRALPGAVITVPSCANAAVYPTASFEFREVRLSNVERSAYAVATEIGSAEQVIRAMLFPAASDQDGGFQVEDKLGGDIAARVFNRVARRECPESFDTGALTRRRVDGVWESHARLLGAYAYVSGALAKVDANVPVECPICFESVADYYLGQCGHFVCAGCRPRVQKCPLCRASGRVWRSGSALCQELAAAQTDEPLETQRQTSAKFYELAKIIRGLGGSERVLVVSPLKSMLDDVHAEMLKLGHSLAILRGGAVEQQNTLRAWQAGGFKGLLSDPDIPALNLSEASTVVFLSPQLTDVQFAQAAGRVVRQGSFHKSVRAIVLGAAGTRETEDAEKIDRFRRIACEHSGGTSSGACL</sequence>
<feature type="domain" description="Helicase ATP-binding" evidence="3">
    <location>
        <begin position="258"/>
        <end position="415"/>
    </location>
</feature>
<evidence type="ECO:0000256" key="1">
    <source>
        <dbReference type="PROSITE-ProRule" id="PRU00175"/>
    </source>
</evidence>
<gene>
    <name evidence="4" type="ORF">PCOR1329_LOCUS48915</name>
</gene>
<dbReference type="EMBL" id="CAUYUJ010015916">
    <property type="protein sequence ID" value="CAK0859597.1"/>
    <property type="molecule type" value="Genomic_DNA"/>
</dbReference>
<dbReference type="Pfam" id="PF13920">
    <property type="entry name" value="zf-C3HC4_3"/>
    <property type="match status" value="1"/>
</dbReference>
<evidence type="ECO:0000313" key="5">
    <source>
        <dbReference type="Proteomes" id="UP001189429"/>
    </source>
</evidence>
<dbReference type="SMART" id="SM00184">
    <property type="entry name" value="RING"/>
    <property type="match status" value="1"/>
</dbReference>
<evidence type="ECO:0000259" key="2">
    <source>
        <dbReference type="PROSITE" id="PS50089"/>
    </source>
</evidence>
<keyword evidence="1" id="KW-0863">Zinc-finger</keyword>
<evidence type="ECO:0000259" key="3">
    <source>
        <dbReference type="PROSITE" id="PS51192"/>
    </source>
</evidence>
<feature type="domain" description="RING-type" evidence="2">
    <location>
        <begin position="552"/>
        <end position="586"/>
    </location>
</feature>
<dbReference type="SMART" id="SM00487">
    <property type="entry name" value="DEXDc"/>
    <property type="match status" value="1"/>
</dbReference>
<dbReference type="SUPFAM" id="SSF57850">
    <property type="entry name" value="RING/U-box"/>
    <property type="match status" value="1"/>
</dbReference>
<dbReference type="Pfam" id="PF04851">
    <property type="entry name" value="ResIII"/>
    <property type="match status" value="1"/>
</dbReference>
<dbReference type="Proteomes" id="UP001189429">
    <property type="component" value="Unassembled WGS sequence"/>
</dbReference>
<dbReference type="InterPro" id="IPR001841">
    <property type="entry name" value="Znf_RING"/>
</dbReference>
<accession>A0ABN9UIU1</accession>
<name>A0ABN9UIU1_9DINO</name>
<protein>
    <recommendedName>
        <fullName evidence="6">DNA helicase</fullName>
    </recommendedName>
</protein>
<dbReference type="InterPro" id="IPR013083">
    <property type="entry name" value="Znf_RING/FYVE/PHD"/>
</dbReference>
<dbReference type="PROSITE" id="PS51192">
    <property type="entry name" value="HELICASE_ATP_BIND_1"/>
    <property type="match status" value="1"/>
</dbReference>
<organism evidence="4 5">
    <name type="scientific">Prorocentrum cordatum</name>
    <dbReference type="NCBI Taxonomy" id="2364126"/>
    <lineage>
        <taxon>Eukaryota</taxon>
        <taxon>Sar</taxon>
        <taxon>Alveolata</taxon>
        <taxon>Dinophyceae</taxon>
        <taxon>Prorocentrales</taxon>
        <taxon>Prorocentraceae</taxon>
        <taxon>Prorocentrum</taxon>
    </lineage>
</organism>
<dbReference type="InterPro" id="IPR014001">
    <property type="entry name" value="Helicase_ATP-bd"/>
</dbReference>
<reference evidence="4" key="1">
    <citation type="submission" date="2023-10" db="EMBL/GenBank/DDBJ databases">
        <authorList>
            <person name="Chen Y."/>
            <person name="Shah S."/>
            <person name="Dougan E. K."/>
            <person name="Thang M."/>
            <person name="Chan C."/>
        </authorList>
    </citation>
    <scope>NUCLEOTIDE SEQUENCE [LARGE SCALE GENOMIC DNA]</scope>
</reference>
<dbReference type="InterPro" id="IPR027417">
    <property type="entry name" value="P-loop_NTPase"/>
</dbReference>
<proteinExistence type="predicted"/>
<evidence type="ECO:0000313" key="4">
    <source>
        <dbReference type="EMBL" id="CAK0859597.1"/>
    </source>
</evidence>
<evidence type="ECO:0008006" key="6">
    <source>
        <dbReference type="Google" id="ProtNLM"/>
    </source>
</evidence>
<dbReference type="SUPFAM" id="SSF52540">
    <property type="entry name" value="P-loop containing nucleoside triphosphate hydrolases"/>
    <property type="match status" value="1"/>
</dbReference>
<dbReference type="PROSITE" id="PS50089">
    <property type="entry name" value="ZF_RING_2"/>
    <property type="match status" value="1"/>
</dbReference>